<reference evidence="1" key="1">
    <citation type="submission" date="2018-05" db="EMBL/GenBank/DDBJ databases">
        <authorList>
            <person name="Lanie J.A."/>
            <person name="Ng W.-L."/>
            <person name="Kazmierczak K.M."/>
            <person name="Andrzejewski T.M."/>
            <person name="Davidsen T.M."/>
            <person name="Wayne K.J."/>
            <person name="Tettelin H."/>
            <person name="Glass J.I."/>
            <person name="Rusch D."/>
            <person name="Podicherti R."/>
            <person name="Tsui H.-C.T."/>
            <person name="Winkler M.E."/>
        </authorList>
    </citation>
    <scope>NUCLEOTIDE SEQUENCE</scope>
</reference>
<gene>
    <name evidence="1" type="ORF">METZ01_LOCUS448986</name>
</gene>
<evidence type="ECO:0000313" key="1">
    <source>
        <dbReference type="EMBL" id="SVD96132.1"/>
    </source>
</evidence>
<feature type="non-terminal residue" evidence="1">
    <location>
        <position position="34"/>
    </location>
</feature>
<dbReference type="AlphaFoldDB" id="A0A382ZKZ2"/>
<organism evidence="1">
    <name type="scientific">marine metagenome</name>
    <dbReference type="NCBI Taxonomy" id="408172"/>
    <lineage>
        <taxon>unclassified sequences</taxon>
        <taxon>metagenomes</taxon>
        <taxon>ecological metagenomes</taxon>
    </lineage>
</organism>
<protein>
    <submittedName>
        <fullName evidence="1">Uncharacterized protein</fullName>
    </submittedName>
</protein>
<accession>A0A382ZKZ2</accession>
<sequence>MASFPKLTGQVLSASATQTPNKTALIYKDFKISF</sequence>
<dbReference type="EMBL" id="UINC01184768">
    <property type="protein sequence ID" value="SVD96132.1"/>
    <property type="molecule type" value="Genomic_DNA"/>
</dbReference>
<proteinExistence type="predicted"/>
<name>A0A382ZKZ2_9ZZZZ</name>